<dbReference type="OrthoDB" id="9786360at2"/>
<gene>
    <name evidence="3" type="ORF">Fsol_00520</name>
</gene>
<dbReference type="RefSeq" id="WP_108673332.1">
    <property type="nucleotide sequence ID" value="NZ_CP025989.1"/>
</dbReference>
<dbReference type="InterPro" id="IPR036291">
    <property type="entry name" value="NAD(P)-bd_dom_sf"/>
</dbReference>
<proteinExistence type="inferred from homology"/>
<dbReference type="PANTHER" id="PTHR43639">
    <property type="entry name" value="OXIDOREDUCTASE, SHORT-CHAIN DEHYDROGENASE/REDUCTASE FAMILY (AFU_ORTHOLOGUE AFUA_5G02870)"/>
    <property type="match status" value="1"/>
</dbReference>
<dbReference type="Pfam" id="PF00106">
    <property type="entry name" value="adh_short"/>
    <property type="match status" value="1"/>
</dbReference>
<dbReference type="InterPro" id="IPR002347">
    <property type="entry name" value="SDR_fam"/>
</dbReference>
<evidence type="ECO:0000313" key="4">
    <source>
        <dbReference type="Proteomes" id="UP000244519"/>
    </source>
</evidence>
<dbReference type="GO" id="GO:0016491">
    <property type="term" value="F:oxidoreductase activity"/>
    <property type="evidence" value="ECO:0007669"/>
    <property type="project" value="UniProtKB-KW"/>
</dbReference>
<evidence type="ECO:0000256" key="2">
    <source>
        <dbReference type="ARBA" id="ARBA00023002"/>
    </source>
</evidence>
<dbReference type="PRINTS" id="PR00081">
    <property type="entry name" value="GDHRDH"/>
</dbReference>
<name>A0A2U8BSH9_9RICK</name>
<keyword evidence="2" id="KW-0560">Oxidoreductase</keyword>
<keyword evidence="4" id="KW-1185">Reference proteome</keyword>
<dbReference type="Gene3D" id="3.40.50.720">
    <property type="entry name" value="NAD(P)-binding Rossmann-like Domain"/>
    <property type="match status" value="1"/>
</dbReference>
<organism evidence="3 4">
    <name type="scientific">Candidatus Fokinia solitaria</name>
    <dbReference type="NCBI Taxonomy" id="1802984"/>
    <lineage>
        <taxon>Bacteria</taxon>
        <taxon>Pseudomonadati</taxon>
        <taxon>Pseudomonadota</taxon>
        <taxon>Alphaproteobacteria</taxon>
        <taxon>Rickettsiales</taxon>
        <taxon>Candidatus Midichloriaceae</taxon>
        <taxon>Candidatus Fokinia</taxon>
    </lineage>
</organism>
<dbReference type="AlphaFoldDB" id="A0A2U8BSH9"/>
<protein>
    <submittedName>
        <fullName evidence="3">Putative short-chain reductase</fullName>
    </submittedName>
</protein>
<dbReference type="KEGG" id="fso:Fsol_00520"/>
<evidence type="ECO:0000313" key="3">
    <source>
        <dbReference type="EMBL" id="AWD33314.1"/>
    </source>
</evidence>
<accession>A0A2U8BSH9</accession>
<dbReference type="PANTHER" id="PTHR43639:SF1">
    <property type="entry name" value="SHORT-CHAIN DEHYDROGENASE_REDUCTASE FAMILY PROTEIN"/>
    <property type="match status" value="1"/>
</dbReference>
<dbReference type="SUPFAM" id="SSF51735">
    <property type="entry name" value="NAD(P)-binding Rossmann-fold domains"/>
    <property type="match status" value="1"/>
</dbReference>
<reference evidence="3 4" key="1">
    <citation type="journal article" date="2018" name="Genome Biol. Evol.">
        <title>The Genome Sequence of "Candidatus Fokinia solitaria": Insights on Reductive Evolution in Rickettsiales.</title>
        <authorList>
            <person name="Floriano A.M."/>
            <person name="Castelli M."/>
            <person name="Krenek S."/>
            <person name="Berendonk T.U."/>
            <person name="Bazzocchi C."/>
            <person name="Petroni G."/>
            <person name="Sassera D."/>
        </authorList>
    </citation>
    <scope>NUCLEOTIDE SEQUENCE [LARGE SCALE GENOMIC DNA]</scope>
    <source>
        <strain evidence="3">Rio ETE_ALG 3VII</strain>
    </source>
</reference>
<sequence length="241" mass="27190">MRHVCITGSTSKLGTSIADFFVKNAWNVTMHYHSSPKNLDTYLSNSNTRLIRGDLRKHKDINMLSELIHKSDINLLINNVSILYSAEKKKIDKKFVDVLNVNYVAACALTKAIYEHSIQHNNMRTFHVINILDSELCFTSDTLTEYYVTKHALYRYTLEAALCFAPHVRVNGVALGPTIRNENQSEEHFKKISEAAPLNYSNEVSEVLAALNFLINSGSITGEIIHLGGGRHLSNKVMSFF</sequence>
<evidence type="ECO:0000256" key="1">
    <source>
        <dbReference type="ARBA" id="ARBA00006484"/>
    </source>
</evidence>
<dbReference type="EMBL" id="CP025989">
    <property type="protein sequence ID" value="AWD33314.1"/>
    <property type="molecule type" value="Genomic_DNA"/>
</dbReference>
<comment type="similarity">
    <text evidence="1">Belongs to the short-chain dehydrogenases/reductases (SDR) family.</text>
</comment>
<dbReference type="Proteomes" id="UP000244519">
    <property type="component" value="Chromosome"/>
</dbReference>